<evidence type="ECO:0000256" key="8">
    <source>
        <dbReference type="ARBA" id="ARBA00023002"/>
    </source>
</evidence>
<evidence type="ECO:0000256" key="4">
    <source>
        <dbReference type="ARBA" id="ARBA00022617"/>
    </source>
</evidence>
<evidence type="ECO:0000256" key="3">
    <source>
        <dbReference type="ARBA" id="ARBA00010617"/>
    </source>
</evidence>
<dbReference type="GO" id="GO:0016705">
    <property type="term" value="F:oxidoreductase activity, acting on paired donors, with incorporation or reduction of molecular oxygen"/>
    <property type="evidence" value="ECO:0007669"/>
    <property type="project" value="InterPro"/>
</dbReference>
<dbReference type="InterPro" id="IPR002401">
    <property type="entry name" value="Cyt_P450_E_grp-I"/>
</dbReference>
<evidence type="ECO:0000256" key="7">
    <source>
        <dbReference type="ARBA" id="ARBA00022989"/>
    </source>
</evidence>
<keyword evidence="14" id="KW-1185">Reference proteome</keyword>
<reference evidence="15 16" key="2">
    <citation type="submission" date="2025-04" db="UniProtKB">
        <authorList>
            <consortium name="RefSeq"/>
        </authorList>
    </citation>
    <scope>IDENTIFICATION</scope>
    <source>
        <tissue evidence="15 16">Young leaves</tissue>
    </source>
</reference>
<gene>
    <name evidence="15 16" type="primary">LOC113846438</name>
</gene>
<organism evidence="14 15">
    <name type="scientific">Abrus precatorius</name>
    <name type="common">Indian licorice</name>
    <name type="synonym">Glycine abrus</name>
    <dbReference type="NCBI Taxonomy" id="3816"/>
    <lineage>
        <taxon>Eukaryota</taxon>
        <taxon>Viridiplantae</taxon>
        <taxon>Streptophyta</taxon>
        <taxon>Embryophyta</taxon>
        <taxon>Tracheophyta</taxon>
        <taxon>Spermatophyta</taxon>
        <taxon>Magnoliopsida</taxon>
        <taxon>eudicotyledons</taxon>
        <taxon>Gunneridae</taxon>
        <taxon>Pentapetalae</taxon>
        <taxon>rosids</taxon>
        <taxon>fabids</taxon>
        <taxon>Fabales</taxon>
        <taxon>Fabaceae</taxon>
        <taxon>Papilionoideae</taxon>
        <taxon>50 kb inversion clade</taxon>
        <taxon>NPAAA clade</taxon>
        <taxon>indigoferoid/millettioid clade</taxon>
        <taxon>Abreae</taxon>
        <taxon>Abrus</taxon>
    </lineage>
</organism>
<dbReference type="FunFam" id="1.10.630.10:FF:000011">
    <property type="entry name" value="Cytochrome P450 83B1"/>
    <property type="match status" value="1"/>
</dbReference>
<dbReference type="OrthoDB" id="2789670at2759"/>
<keyword evidence="9 12" id="KW-0408">Iron</keyword>
<comment type="subcellular location">
    <subcellularLocation>
        <location evidence="2">Membrane</location>
        <topology evidence="2">Single-pass membrane protein</topology>
    </subcellularLocation>
</comment>
<dbReference type="Gene3D" id="1.10.630.10">
    <property type="entry name" value="Cytochrome P450"/>
    <property type="match status" value="1"/>
</dbReference>
<keyword evidence="6 12" id="KW-0479">Metal-binding</keyword>
<keyword evidence="5" id="KW-0812">Transmembrane</keyword>
<dbReference type="GO" id="GO:0004497">
    <property type="term" value="F:monooxygenase activity"/>
    <property type="evidence" value="ECO:0007669"/>
    <property type="project" value="UniProtKB-KW"/>
</dbReference>
<dbReference type="PANTHER" id="PTHR47955:SF22">
    <property type="entry name" value="CYTOCHROME P450 83B1-LIKE"/>
    <property type="match status" value="1"/>
</dbReference>
<dbReference type="InterPro" id="IPR017972">
    <property type="entry name" value="Cyt_P450_CS"/>
</dbReference>
<keyword evidence="7" id="KW-1133">Transmembrane helix</keyword>
<evidence type="ECO:0000256" key="12">
    <source>
        <dbReference type="PIRSR" id="PIRSR602401-1"/>
    </source>
</evidence>
<reference evidence="14" key="1">
    <citation type="journal article" date="2019" name="Toxins">
        <title>Detection of Abrin-Like and Prepropulchellin-Like Toxin Genes and Transcripts Using Whole Genome Sequencing and Full-Length Transcript Sequencing of Abrus precatorius.</title>
        <authorList>
            <person name="Hovde B.T."/>
            <person name="Daligault H.E."/>
            <person name="Hanschen E.R."/>
            <person name="Kunde Y.A."/>
            <person name="Johnson M.B."/>
            <person name="Starkenburg S.R."/>
            <person name="Johnson S.L."/>
        </authorList>
    </citation>
    <scope>NUCLEOTIDE SEQUENCE [LARGE SCALE GENOMIC DNA]</scope>
</reference>
<dbReference type="Proteomes" id="UP000694853">
    <property type="component" value="Unplaced"/>
</dbReference>
<dbReference type="PRINTS" id="PR00385">
    <property type="entry name" value="P450"/>
</dbReference>
<evidence type="ECO:0000256" key="9">
    <source>
        <dbReference type="ARBA" id="ARBA00023004"/>
    </source>
</evidence>
<dbReference type="RefSeq" id="XP_027330520.1">
    <property type="nucleotide sequence ID" value="XM_027474719.1"/>
</dbReference>
<dbReference type="Pfam" id="PF00067">
    <property type="entry name" value="p450"/>
    <property type="match status" value="1"/>
</dbReference>
<dbReference type="SUPFAM" id="SSF48264">
    <property type="entry name" value="Cytochrome P450"/>
    <property type="match status" value="1"/>
</dbReference>
<evidence type="ECO:0000256" key="10">
    <source>
        <dbReference type="ARBA" id="ARBA00023033"/>
    </source>
</evidence>
<dbReference type="GO" id="GO:0020037">
    <property type="term" value="F:heme binding"/>
    <property type="evidence" value="ECO:0007669"/>
    <property type="project" value="InterPro"/>
</dbReference>
<comment type="cofactor">
    <cofactor evidence="1 12">
        <name>heme</name>
        <dbReference type="ChEBI" id="CHEBI:30413"/>
    </cofactor>
</comment>
<keyword evidence="10 13" id="KW-0503">Monooxygenase</keyword>
<dbReference type="InterPro" id="IPR036396">
    <property type="entry name" value="Cyt_P450_sf"/>
</dbReference>
<keyword evidence="11" id="KW-0472">Membrane</keyword>
<dbReference type="GO" id="GO:0016020">
    <property type="term" value="C:membrane"/>
    <property type="evidence" value="ECO:0007669"/>
    <property type="project" value="UniProtKB-SubCell"/>
</dbReference>
<dbReference type="CDD" id="cd11072">
    <property type="entry name" value="CYP71-like"/>
    <property type="match status" value="1"/>
</dbReference>
<evidence type="ECO:0000256" key="5">
    <source>
        <dbReference type="ARBA" id="ARBA00022692"/>
    </source>
</evidence>
<evidence type="ECO:0000256" key="1">
    <source>
        <dbReference type="ARBA" id="ARBA00001971"/>
    </source>
</evidence>
<accession>A0A8B8JGE0</accession>
<evidence type="ECO:0000313" key="15">
    <source>
        <dbReference type="RefSeq" id="XP_027330520.1"/>
    </source>
</evidence>
<protein>
    <submittedName>
        <fullName evidence="15 16">Cytochrome P450 83B1-like</fullName>
    </submittedName>
</protein>
<dbReference type="GeneID" id="113846438"/>
<evidence type="ECO:0000256" key="11">
    <source>
        <dbReference type="ARBA" id="ARBA00023136"/>
    </source>
</evidence>
<evidence type="ECO:0000256" key="6">
    <source>
        <dbReference type="ARBA" id="ARBA00022723"/>
    </source>
</evidence>
<dbReference type="InterPro" id="IPR001128">
    <property type="entry name" value="Cyt_P450"/>
</dbReference>
<dbReference type="RefSeq" id="XP_027330521.1">
    <property type="nucleotide sequence ID" value="XM_027474720.1"/>
</dbReference>
<dbReference type="KEGG" id="aprc:113846438"/>
<sequence length="509" mass="58282">METLVLLSFLSILIFFIVIHKQRKNRAKLPPGPPHLPLIGNLHQFDNSTAHSFLWQLSKLYGPIIALRLGSKPTVVVSSAKLAREVLKTHDLKFASRPPLVALRKLSYNGLDLGFAPYGPYFREMKKLCVQHLFSSHRVQSFRSIREHEVAQMIRKISQHEASGTVVNLTETLMSFTNSLICRIAFGKKYGYEYEEVEVGSKRSKLQGLLNEAQALLTEFYFSDYIPLLGWVDRFRGILWRLDKIFKELDAFYDRVIGDHMGSGRVNSKNSEHDVEDIVDILLQLLNDRSFSLHLTLDHIKAVLMNIFIAGTDPSSATIVWAMTALLRNPKAMKKVKEEVRNVLGDKDFINEDDIERLSYLKAVVKETLRLFPPSPLLLPRETMERCKIGGYEIEPKTLVYVNAWGIARDPENWENPQEFCPERFLGSCVELKGNEFELIPFGYGRRMCPGKHMALVNVELSVANLIHTFDWELPQGILMDEMLDTEVKPGITMHKKRDLFLVPKKSTI</sequence>
<feature type="binding site" description="axial binding residue" evidence="12">
    <location>
        <position position="449"/>
    </location>
    <ligand>
        <name>heme</name>
        <dbReference type="ChEBI" id="CHEBI:30413"/>
    </ligand>
    <ligandPart>
        <name>Fe</name>
        <dbReference type="ChEBI" id="CHEBI:18248"/>
    </ligandPart>
</feature>
<evidence type="ECO:0000313" key="16">
    <source>
        <dbReference type="RefSeq" id="XP_027330521.1"/>
    </source>
</evidence>
<dbReference type="AlphaFoldDB" id="A0A8B8JGE0"/>
<comment type="similarity">
    <text evidence="3 13">Belongs to the cytochrome P450 family.</text>
</comment>
<proteinExistence type="inferred from homology"/>
<keyword evidence="4 12" id="KW-0349">Heme</keyword>
<dbReference type="PRINTS" id="PR00463">
    <property type="entry name" value="EP450I"/>
</dbReference>
<dbReference type="PROSITE" id="PS00086">
    <property type="entry name" value="CYTOCHROME_P450"/>
    <property type="match status" value="1"/>
</dbReference>
<dbReference type="GO" id="GO:0005506">
    <property type="term" value="F:iron ion binding"/>
    <property type="evidence" value="ECO:0007669"/>
    <property type="project" value="InterPro"/>
</dbReference>
<evidence type="ECO:0000256" key="13">
    <source>
        <dbReference type="RuleBase" id="RU000461"/>
    </source>
</evidence>
<keyword evidence="8 13" id="KW-0560">Oxidoreductase</keyword>
<name>A0A8B8JGE0_ABRPR</name>
<evidence type="ECO:0000313" key="14">
    <source>
        <dbReference type="Proteomes" id="UP000694853"/>
    </source>
</evidence>
<dbReference type="PANTHER" id="PTHR47955">
    <property type="entry name" value="CYTOCHROME P450 FAMILY 71 PROTEIN"/>
    <property type="match status" value="1"/>
</dbReference>
<evidence type="ECO:0000256" key="2">
    <source>
        <dbReference type="ARBA" id="ARBA00004167"/>
    </source>
</evidence>